<feature type="transmembrane region" description="Helical" evidence="1">
    <location>
        <begin position="6"/>
        <end position="28"/>
    </location>
</feature>
<dbReference type="InterPro" id="IPR025297">
    <property type="entry name" value="DUF4159"/>
</dbReference>
<comment type="caution">
    <text evidence="4">The sequence shown here is derived from an EMBL/GenBank/DDBJ whole genome shotgun (WGS) entry which is preliminary data.</text>
</comment>
<dbReference type="PANTHER" id="PTHR37464">
    <property type="entry name" value="BLL2463 PROTEIN"/>
    <property type="match status" value="1"/>
</dbReference>
<feature type="transmembrane region" description="Helical" evidence="1">
    <location>
        <begin position="626"/>
        <end position="650"/>
    </location>
</feature>
<dbReference type="InterPro" id="IPR029062">
    <property type="entry name" value="Class_I_gatase-like"/>
</dbReference>
<dbReference type="NCBIfam" id="TIGR02226">
    <property type="entry name" value="two_anch"/>
    <property type="match status" value="1"/>
</dbReference>
<dbReference type="Gene3D" id="3.40.50.12140">
    <property type="entry name" value="Domain of unknown function DUF4159"/>
    <property type="match status" value="1"/>
</dbReference>
<accession>A0ABT7AIX8</accession>
<protein>
    <submittedName>
        <fullName evidence="4">DUF4159 domain-containing protein</fullName>
    </submittedName>
</protein>
<keyword evidence="1" id="KW-0472">Membrane</keyword>
<evidence type="ECO:0000259" key="2">
    <source>
        <dbReference type="Pfam" id="PF07584"/>
    </source>
</evidence>
<name>A0ABT7AIX8_9HYPH</name>
<dbReference type="Pfam" id="PF13709">
    <property type="entry name" value="DUF4159"/>
    <property type="match status" value="1"/>
</dbReference>
<dbReference type="Pfam" id="PF07584">
    <property type="entry name" value="BatA"/>
    <property type="match status" value="1"/>
</dbReference>
<dbReference type="InterPro" id="IPR011933">
    <property type="entry name" value="Double_TM_dom"/>
</dbReference>
<gene>
    <name evidence="4" type="ORF">QNA08_13910</name>
</gene>
<reference evidence="4 5" key="1">
    <citation type="submission" date="2023-05" db="EMBL/GenBank/DDBJ databases">
        <title>Chelatococcus sp. nov., a moderately thermophilic bacterium isolated from hot spring microbial mat.</title>
        <authorList>
            <person name="Hu C.-J."/>
            <person name="Li W.-J."/>
        </authorList>
    </citation>
    <scope>NUCLEOTIDE SEQUENCE [LARGE SCALE GENOMIC DNA]</scope>
    <source>
        <strain evidence="4 5">SYSU G07232</strain>
    </source>
</reference>
<keyword evidence="1" id="KW-0812">Transmembrane</keyword>
<keyword evidence="1" id="KW-1133">Transmembrane helix</keyword>
<dbReference type="EMBL" id="JASJEV010000008">
    <property type="protein sequence ID" value="MDJ1159331.1"/>
    <property type="molecule type" value="Genomic_DNA"/>
</dbReference>
<proteinExistence type="predicted"/>
<evidence type="ECO:0000259" key="3">
    <source>
        <dbReference type="Pfam" id="PF13709"/>
    </source>
</evidence>
<dbReference type="PANTHER" id="PTHR37464:SF1">
    <property type="entry name" value="BLL2463 PROTEIN"/>
    <property type="match status" value="1"/>
</dbReference>
<keyword evidence="5" id="KW-1185">Reference proteome</keyword>
<evidence type="ECO:0000256" key="1">
    <source>
        <dbReference type="SAM" id="Phobius"/>
    </source>
</evidence>
<dbReference type="Proteomes" id="UP001321492">
    <property type="component" value="Unassembled WGS sequence"/>
</dbReference>
<organism evidence="4 5">
    <name type="scientific">Chelatococcus albus</name>
    <dbReference type="NCBI Taxonomy" id="3047466"/>
    <lineage>
        <taxon>Bacteria</taxon>
        <taxon>Pseudomonadati</taxon>
        <taxon>Pseudomonadota</taxon>
        <taxon>Alphaproteobacteria</taxon>
        <taxon>Hyphomicrobiales</taxon>
        <taxon>Chelatococcaceae</taxon>
        <taxon>Chelatococcus</taxon>
    </lineage>
</organism>
<evidence type="ECO:0000313" key="4">
    <source>
        <dbReference type="EMBL" id="MDJ1159331.1"/>
    </source>
</evidence>
<evidence type="ECO:0000313" key="5">
    <source>
        <dbReference type="Proteomes" id="UP001321492"/>
    </source>
</evidence>
<feature type="transmembrane region" description="Helical" evidence="1">
    <location>
        <begin position="61"/>
        <end position="83"/>
    </location>
</feature>
<dbReference type="RefSeq" id="WP_283741327.1">
    <property type="nucleotide sequence ID" value="NZ_JASJEV010000008.1"/>
</dbReference>
<sequence length="934" mass="98516">MLAGLPLGFAAPLVLLALAALPAIWLLLRVTPPQPRRIAFPPLRILADILPRRQTPARTPWWLVLLRLLVASLLILAAAGPVWNPRVADARRDGPLLLVLDSGFASARDWRERVALVADHIGSAQRDGRAVALVATGERAGDIALLDPGTALERLRAVAPSPHAPDRRAHLPAIGRFLAAQPDAEIVWVSDGVSFGDGAGFVTELAALKGEHPVTVHKRPRAEPLTLAGAENTAGGLDVRVLRPEANGRDVGTLRAVDLKGLPLAETRFSFAGSATEASARFVLPVEMRNAAARIEVADENSAGAVWLLDDKGKRRRVGLVSGATADTAQPLLSPTYYVARALLPFADLREPRGGVAEAVETLLDETTSVLVLADVGALDRETLQRVTRFVEEGGVLIRFAGTRLAAANDALVPVRLRRGGRSLGGTLSWETPKTLAPFPAESPFAGLATPGEISVRRQILAEPDGTLADKTWAALADGTPVVTAERRGSGLVVLFHVTADPTWSSLPLSGVFVDMLRRVVALAGKPAEVADGNGSARTETVAPQRTLDGFGAFRTPPATAKPVARSFSGRASEEHPPGFYGPNESLVAVNALAAEDRPSAIDFAPLGAALAPIAAAQSIDLRAPLLVAALVLLALDTLLALALGGHLAALTRKVTRGGIAGLALLAVALAGPPEAARAADDLPPLRREDIDSALVTRLAYVVTGDAQVDAISRAGLAGLSQALSARTALEPGEPIGVDPARDELAFYPLLYWPVVAGRPLPSDAALRRLDAYMKNGGTVIFDTRDAISLRPGGAQTPEGQQLRRMLATLDIPELEPVPHDHVLTKAFYLIDNLVGRYATGQTWVEALPPVPEGERRPARAGDGVTPVIITSNDLAAAWAVGPRGEPLYPTLGGDPRQREFAFRGGINTVMYALTGNYKADQVHVPALLERLGQ</sequence>
<dbReference type="SUPFAM" id="SSF52317">
    <property type="entry name" value="Class I glutamine amidotransferase-like"/>
    <property type="match status" value="1"/>
</dbReference>
<dbReference type="InterPro" id="IPR024163">
    <property type="entry name" value="Aerotolerance_reg_N"/>
</dbReference>
<dbReference type="CDD" id="cd03143">
    <property type="entry name" value="A4_beta-galactosidase_middle_domain"/>
    <property type="match status" value="2"/>
</dbReference>
<feature type="domain" description="DUF4159" evidence="3">
    <location>
        <begin position="698"/>
        <end position="914"/>
    </location>
</feature>
<feature type="domain" description="Aerotolerance regulator N-terminal" evidence="2">
    <location>
        <begin position="8"/>
        <end position="81"/>
    </location>
</feature>
<dbReference type="Gene3D" id="3.40.50.880">
    <property type="match status" value="1"/>
</dbReference>